<protein>
    <submittedName>
        <fullName evidence="1">Uncharacterized protein</fullName>
    </submittedName>
</protein>
<dbReference type="Proteomes" id="UP000440578">
    <property type="component" value="Unassembled WGS sequence"/>
</dbReference>
<dbReference type="OrthoDB" id="6376573at2759"/>
<gene>
    <name evidence="1" type="ORF">FJT64_022120</name>
</gene>
<name>A0A6A4WRD2_AMPAM</name>
<comment type="caution">
    <text evidence="1">The sequence shown here is derived from an EMBL/GenBank/DDBJ whole genome shotgun (WGS) entry which is preliminary data.</text>
</comment>
<organism evidence="1 2">
    <name type="scientific">Amphibalanus amphitrite</name>
    <name type="common">Striped barnacle</name>
    <name type="synonym">Balanus amphitrite</name>
    <dbReference type="NCBI Taxonomy" id="1232801"/>
    <lineage>
        <taxon>Eukaryota</taxon>
        <taxon>Metazoa</taxon>
        <taxon>Ecdysozoa</taxon>
        <taxon>Arthropoda</taxon>
        <taxon>Crustacea</taxon>
        <taxon>Multicrustacea</taxon>
        <taxon>Cirripedia</taxon>
        <taxon>Thoracica</taxon>
        <taxon>Thoracicalcarea</taxon>
        <taxon>Balanomorpha</taxon>
        <taxon>Balanoidea</taxon>
        <taxon>Balanidae</taxon>
        <taxon>Amphibalaninae</taxon>
        <taxon>Amphibalanus</taxon>
    </lineage>
</organism>
<dbReference type="AlphaFoldDB" id="A0A6A4WRD2"/>
<evidence type="ECO:0000313" key="2">
    <source>
        <dbReference type="Proteomes" id="UP000440578"/>
    </source>
</evidence>
<proteinExistence type="predicted"/>
<keyword evidence="2" id="KW-1185">Reference proteome</keyword>
<reference evidence="1 2" key="1">
    <citation type="submission" date="2019-07" db="EMBL/GenBank/DDBJ databases">
        <title>Draft genome assembly of a fouling barnacle, Amphibalanus amphitrite (Darwin, 1854): The first reference genome for Thecostraca.</title>
        <authorList>
            <person name="Kim W."/>
        </authorList>
    </citation>
    <scope>NUCLEOTIDE SEQUENCE [LARGE SCALE GENOMIC DNA]</scope>
    <source>
        <strain evidence="1">SNU_AA5</strain>
        <tissue evidence="1">Soma without cirri and trophi</tissue>
    </source>
</reference>
<accession>A0A6A4WRD2</accession>
<sequence>MGPCTGPDDKLFGKFQRQWNSLDKTDVTNASDTLPGKIEGSETLSALKARTVPVITEALVQAQPRDDYKELLQLVLLFLGETTVDEIPQKRPGAHHHARWMAKGIYALKLFLLQRQFQMTSDELRGITSVSLFVALVYSRSWALASRADLAPRVDLES</sequence>
<dbReference type="EMBL" id="VIIS01000674">
    <property type="protein sequence ID" value="KAF0306324.1"/>
    <property type="molecule type" value="Genomic_DNA"/>
</dbReference>
<evidence type="ECO:0000313" key="1">
    <source>
        <dbReference type="EMBL" id="KAF0306324.1"/>
    </source>
</evidence>